<keyword evidence="10" id="KW-0645">Protease</keyword>
<protein>
    <submittedName>
        <fullName evidence="10">Rhomboid family intramembrane serine protease</fullName>
    </submittedName>
</protein>
<gene>
    <name evidence="10" type="ORF">BJF95_23080</name>
</gene>
<reference evidence="10 11" key="1">
    <citation type="submission" date="2016-09" db="EMBL/GenBank/DDBJ databases">
        <title>Rhizobium oryziradicis sp. nov., isolated from the root of rice.</title>
        <authorList>
            <person name="Zhao J."/>
            <person name="Zhang X."/>
        </authorList>
    </citation>
    <scope>NUCLEOTIDE SEQUENCE [LARGE SCALE GENOMIC DNA]</scope>
    <source>
        <strain evidence="10 11">N19</strain>
    </source>
</reference>
<comment type="similarity">
    <text evidence="2">Belongs to the peptidase S54 family.</text>
</comment>
<evidence type="ECO:0000256" key="8">
    <source>
        <dbReference type="SAM" id="Phobius"/>
    </source>
</evidence>
<keyword evidence="11" id="KW-1185">Reference proteome</keyword>
<feature type="compositionally biased region" description="Acidic residues" evidence="7">
    <location>
        <begin position="11"/>
        <end position="21"/>
    </location>
</feature>
<evidence type="ECO:0000313" key="10">
    <source>
        <dbReference type="EMBL" id="OLP43723.1"/>
    </source>
</evidence>
<dbReference type="PANTHER" id="PTHR43731:SF14">
    <property type="entry name" value="PRESENILIN-ASSOCIATED RHOMBOID-LIKE PROTEIN, MITOCHONDRIAL"/>
    <property type="match status" value="1"/>
</dbReference>
<proteinExistence type="inferred from homology"/>
<dbReference type="OrthoDB" id="9797190at2"/>
<evidence type="ECO:0000259" key="9">
    <source>
        <dbReference type="Pfam" id="PF01694"/>
    </source>
</evidence>
<dbReference type="InterPro" id="IPR022764">
    <property type="entry name" value="Peptidase_S54_rhomboid_dom"/>
</dbReference>
<keyword evidence="3 8" id="KW-0812">Transmembrane</keyword>
<comment type="caution">
    <text evidence="10">The sequence shown here is derived from an EMBL/GenBank/DDBJ whole genome shotgun (WGS) entry which is preliminary data.</text>
</comment>
<feature type="domain" description="Peptidase S54 rhomboid" evidence="9">
    <location>
        <begin position="90"/>
        <end position="246"/>
    </location>
</feature>
<evidence type="ECO:0000256" key="2">
    <source>
        <dbReference type="ARBA" id="ARBA00009045"/>
    </source>
</evidence>
<keyword evidence="6 8" id="KW-0472">Membrane</keyword>
<feature type="transmembrane region" description="Helical" evidence="8">
    <location>
        <begin position="129"/>
        <end position="149"/>
    </location>
</feature>
<dbReference type="GO" id="GO:0016020">
    <property type="term" value="C:membrane"/>
    <property type="evidence" value="ECO:0007669"/>
    <property type="project" value="UniProtKB-SubCell"/>
</dbReference>
<feature type="transmembrane region" description="Helical" evidence="8">
    <location>
        <begin position="39"/>
        <end position="59"/>
    </location>
</feature>
<accession>A0A1Q8ZPB7</accession>
<dbReference type="Pfam" id="PF01694">
    <property type="entry name" value="Rhomboid"/>
    <property type="match status" value="1"/>
</dbReference>
<dbReference type="SUPFAM" id="SSF144091">
    <property type="entry name" value="Rhomboid-like"/>
    <property type="match status" value="1"/>
</dbReference>
<dbReference type="GO" id="GO:0004252">
    <property type="term" value="F:serine-type endopeptidase activity"/>
    <property type="evidence" value="ECO:0007669"/>
    <property type="project" value="InterPro"/>
</dbReference>
<dbReference type="AlphaFoldDB" id="A0A1Q8ZPB7"/>
<feature type="transmembrane region" description="Helical" evidence="8">
    <location>
        <begin position="155"/>
        <end position="174"/>
    </location>
</feature>
<sequence length="262" mass="28567">MDDKSNGPWDQDPDDADEGLDESPVNTGRKREPVFNMPGGVLLSLLLVVLIFALTSWIVSTELSDWIMREFGFSPIRYVTPFSDQDLAWIWTPFTYSLLHGSVEHLAFNGLWLAAFGTPVWRRIGALRFVLFWLVTAAASAFAHAALNWGSEDLLIGASGVISGLMGAACRFAFGSGRAGFSFGEDDAWVVRLSVFEALAQRTVLVFVLMFLAGNLIIAFGIPLVGDPGGAIAWDAHIGGFVVGFFGFALFDRQPKPLRTSN</sequence>
<keyword evidence="4" id="KW-0378">Hydrolase</keyword>
<keyword evidence="5 8" id="KW-1133">Transmembrane helix</keyword>
<feature type="region of interest" description="Disordered" evidence="7">
    <location>
        <begin position="1"/>
        <end position="31"/>
    </location>
</feature>
<dbReference type="Gene3D" id="1.20.1540.10">
    <property type="entry name" value="Rhomboid-like"/>
    <property type="match status" value="1"/>
</dbReference>
<evidence type="ECO:0000256" key="7">
    <source>
        <dbReference type="SAM" id="MobiDB-lite"/>
    </source>
</evidence>
<evidence type="ECO:0000313" key="11">
    <source>
        <dbReference type="Proteomes" id="UP000186894"/>
    </source>
</evidence>
<dbReference type="STRING" id="1867956.BJF95_23080"/>
<feature type="transmembrane region" description="Helical" evidence="8">
    <location>
        <begin position="231"/>
        <end position="251"/>
    </location>
</feature>
<organism evidence="10 11">
    <name type="scientific">Rhizobium oryziradicis</name>
    <dbReference type="NCBI Taxonomy" id="1867956"/>
    <lineage>
        <taxon>Bacteria</taxon>
        <taxon>Pseudomonadati</taxon>
        <taxon>Pseudomonadota</taxon>
        <taxon>Alphaproteobacteria</taxon>
        <taxon>Hyphomicrobiales</taxon>
        <taxon>Rhizobiaceae</taxon>
        <taxon>Rhizobium/Agrobacterium group</taxon>
        <taxon>Rhizobium</taxon>
    </lineage>
</organism>
<evidence type="ECO:0000256" key="4">
    <source>
        <dbReference type="ARBA" id="ARBA00022801"/>
    </source>
</evidence>
<evidence type="ECO:0000256" key="1">
    <source>
        <dbReference type="ARBA" id="ARBA00004141"/>
    </source>
</evidence>
<dbReference type="PANTHER" id="PTHR43731">
    <property type="entry name" value="RHOMBOID PROTEASE"/>
    <property type="match status" value="1"/>
</dbReference>
<dbReference type="EMBL" id="MKIM01000028">
    <property type="protein sequence ID" value="OLP43723.1"/>
    <property type="molecule type" value="Genomic_DNA"/>
</dbReference>
<feature type="transmembrane region" description="Helical" evidence="8">
    <location>
        <begin position="204"/>
        <end position="225"/>
    </location>
</feature>
<dbReference type="RefSeq" id="WP_075641042.1">
    <property type="nucleotide sequence ID" value="NZ_MKIM01000028.1"/>
</dbReference>
<name>A0A1Q8ZPB7_9HYPH</name>
<dbReference type="GO" id="GO:0006508">
    <property type="term" value="P:proteolysis"/>
    <property type="evidence" value="ECO:0007669"/>
    <property type="project" value="UniProtKB-KW"/>
</dbReference>
<comment type="subcellular location">
    <subcellularLocation>
        <location evidence="1">Membrane</location>
        <topology evidence="1">Multi-pass membrane protein</topology>
    </subcellularLocation>
</comment>
<dbReference type="InterPro" id="IPR035952">
    <property type="entry name" value="Rhomboid-like_sf"/>
</dbReference>
<evidence type="ECO:0000256" key="6">
    <source>
        <dbReference type="ARBA" id="ARBA00023136"/>
    </source>
</evidence>
<dbReference type="Proteomes" id="UP000186894">
    <property type="component" value="Unassembled WGS sequence"/>
</dbReference>
<dbReference type="InterPro" id="IPR050925">
    <property type="entry name" value="Rhomboid_protease_S54"/>
</dbReference>
<evidence type="ECO:0000256" key="5">
    <source>
        <dbReference type="ARBA" id="ARBA00022989"/>
    </source>
</evidence>
<evidence type="ECO:0000256" key="3">
    <source>
        <dbReference type="ARBA" id="ARBA00022692"/>
    </source>
</evidence>